<feature type="region of interest" description="Disordered" evidence="6">
    <location>
        <begin position="219"/>
        <end position="240"/>
    </location>
</feature>
<dbReference type="PANTHER" id="PTHR22750">
    <property type="entry name" value="G-PROTEIN COUPLED RECEPTOR"/>
    <property type="match status" value="1"/>
</dbReference>
<keyword evidence="2" id="KW-1003">Cell membrane</keyword>
<evidence type="ECO:0000313" key="9">
    <source>
        <dbReference type="EMBL" id="GFS12675.1"/>
    </source>
</evidence>
<sequence length="599" mass="67747">MESSHAIFSYNITNITISTEGPRDKPTLDNIEWGTALSSFAFVLNAVALAFIIRARSLRKPLKILIKSHIICSLFLSFSFIIYLTYKLHEKRNSMLCYPVMISIVTGFTNTYFSISLFAVLNFVCVLRPIAFRSSLTAKKVLVLVLGAWVISLLMSIAVLGVKIANGYCVPLFYMKQYGCLFFGLTWSLSAITVVVFNFLTVKLLRKSTQTAPFLGEEKESVSKTSAPKSGDSCQNGSSRPLQAKEKLSLPFSSVFQDEDCQKEIHYKLSYSTKHPRAQTHFGRANSPSLRHGHIWFRDFVRTKELKYKLERQFSDIFSPSGANLSINACIYRKSIESFDLYNQKKMKPNASGTKFDKPTQVPHQNKHTHDDINLATRIENTTQNNIPVSCNGTLKHSLVLCPMEFLRQQNFDPVSSLTSDLLATPQTVCKKKDSLFTLASSYALQPRVMRRHSEPTLRNISTPITARKQTDRVQCVFPIKPQATGHRPVTSALQTLPRPYQANNSWRSPHNKKKLKIILTLMILSMWSVVSELPITCYMIWRSTQPAPLTESASDVPGESHGVILIGFLGNTFLYAWRFLDLKEIARRLLIRCRSTCP</sequence>
<feature type="transmembrane region" description="Helical" evidence="7">
    <location>
        <begin position="64"/>
        <end position="86"/>
    </location>
</feature>
<dbReference type="Gene3D" id="1.20.1070.10">
    <property type="entry name" value="Rhodopsin 7-helix transmembrane proteins"/>
    <property type="match status" value="1"/>
</dbReference>
<dbReference type="CDD" id="cd00637">
    <property type="entry name" value="7tm_classA_rhodopsin-like"/>
    <property type="match status" value="1"/>
</dbReference>
<evidence type="ECO:0000256" key="2">
    <source>
        <dbReference type="ARBA" id="ARBA00022475"/>
    </source>
</evidence>
<comment type="subcellular location">
    <subcellularLocation>
        <location evidence="1">Cell membrane</location>
        <topology evidence="1">Multi-pass membrane protein</topology>
    </subcellularLocation>
</comment>
<protein>
    <submittedName>
        <fullName evidence="9">Cannabinoid receptor type 1A</fullName>
    </submittedName>
</protein>
<feature type="transmembrane region" description="Helical" evidence="7">
    <location>
        <begin position="181"/>
        <end position="200"/>
    </location>
</feature>
<name>A0AAV4IRC5_9GAST</name>
<proteinExistence type="predicted"/>
<evidence type="ECO:0000313" key="10">
    <source>
        <dbReference type="Proteomes" id="UP000762676"/>
    </source>
</evidence>
<dbReference type="EMBL" id="BMAT01013416">
    <property type="protein sequence ID" value="GFS12675.1"/>
    <property type="molecule type" value="Genomic_DNA"/>
</dbReference>
<feature type="transmembrane region" description="Helical" evidence="7">
    <location>
        <begin position="518"/>
        <end position="542"/>
    </location>
</feature>
<evidence type="ECO:0000256" key="4">
    <source>
        <dbReference type="ARBA" id="ARBA00022989"/>
    </source>
</evidence>
<organism evidence="9 10">
    <name type="scientific">Elysia marginata</name>
    <dbReference type="NCBI Taxonomy" id="1093978"/>
    <lineage>
        <taxon>Eukaryota</taxon>
        <taxon>Metazoa</taxon>
        <taxon>Spiralia</taxon>
        <taxon>Lophotrochozoa</taxon>
        <taxon>Mollusca</taxon>
        <taxon>Gastropoda</taxon>
        <taxon>Heterobranchia</taxon>
        <taxon>Euthyneura</taxon>
        <taxon>Panpulmonata</taxon>
        <taxon>Sacoglossa</taxon>
        <taxon>Placobranchoidea</taxon>
        <taxon>Plakobranchidae</taxon>
        <taxon>Elysia</taxon>
    </lineage>
</organism>
<keyword evidence="9" id="KW-0675">Receptor</keyword>
<reference evidence="9 10" key="1">
    <citation type="journal article" date="2021" name="Elife">
        <title>Chloroplast acquisition without the gene transfer in kleptoplastic sea slugs, Plakobranchus ocellatus.</title>
        <authorList>
            <person name="Maeda T."/>
            <person name="Takahashi S."/>
            <person name="Yoshida T."/>
            <person name="Shimamura S."/>
            <person name="Takaki Y."/>
            <person name="Nagai Y."/>
            <person name="Toyoda A."/>
            <person name="Suzuki Y."/>
            <person name="Arimoto A."/>
            <person name="Ishii H."/>
            <person name="Satoh N."/>
            <person name="Nishiyama T."/>
            <person name="Hasebe M."/>
            <person name="Maruyama T."/>
            <person name="Minagawa J."/>
            <person name="Obokata J."/>
            <person name="Shigenobu S."/>
        </authorList>
    </citation>
    <scope>NUCLEOTIDE SEQUENCE [LARGE SCALE GENOMIC DNA]</scope>
</reference>
<evidence type="ECO:0000256" key="1">
    <source>
        <dbReference type="ARBA" id="ARBA00004651"/>
    </source>
</evidence>
<feature type="compositionally biased region" description="Polar residues" evidence="6">
    <location>
        <begin position="223"/>
        <end position="240"/>
    </location>
</feature>
<accession>A0AAV4IRC5</accession>
<dbReference type="SUPFAM" id="SSF81321">
    <property type="entry name" value="Family A G protein-coupled receptor-like"/>
    <property type="match status" value="1"/>
</dbReference>
<feature type="transmembrane region" description="Helical" evidence="7">
    <location>
        <begin position="33"/>
        <end position="52"/>
    </location>
</feature>
<keyword evidence="10" id="KW-1185">Reference proteome</keyword>
<keyword evidence="4 7" id="KW-1133">Transmembrane helix</keyword>
<dbReference type="InterPro" id="IPR017452">
    <property type="entry name" value="GPCR_Rhodpsn_7TM"/>
</dbReference>
<dbReference type="AlphaFoldDB" id="A0AAV4IRC5"/>
<evidence type="ECO:0000256" key="7">
    <source>
        <dbReference type="SAM" id="Phobius"/>
    </source>
</evidence>
<feature type="transmembrane region" description="Helical" evidence="7">
    <location>
        <begin position="562"/>
        <end position="581"/>
    </location>
</feature>
<comment type="caution">
    <text evidence="9">The sequence shown here is derived from an EMBL/GenBank/DDBJ whole genome shotgun (WGS) entry which is preliminary data.</text>
</comment>
<evidence type="ECO:0000259" key="8">
    <source>
        <dbReference type="PROSITE" id="PS50262"/>
    </source>
</evidence>
<feature type="transmembrane region" description="Helical" evidence="7">
    <location>
        <begin position="98"/>
        <end position="121"/>
    </location>
</feature>
<gene>
    <name evidence="9" type="ORF">ElyMa_006703500</name>
</gene>
<evidence type="ECO:0000256" key="5">
    <source>
        <dbReference type="ARBA" id="ARBA00023136"/>
    </source>
</evidence>
<keyword evidence="3 7" id="KW-0812">Transmembrane</keyword>
<keyword evidence="5 7" id="KW-0472">Membrane</keyword>
<dbReference type="PROSITE" id="PS50262">
    <property type="entry name" value="G_PROTEIN_RECEP_F1_2"/>
    <property type="match status" value="1"/>
</dbReference>
<dbReference type="Proteomes" id="UP000762676">
    <property type="component" value="Unassembled WGS sequence"/>
</dbReference>
<dbReference type="GO" id="GO:0005886">
    <property type="term" value="C:plasma membrane"/>
    <property type="evidence" value="ECO:0007669"/>
    <property type="project" value="UniProtKB-SubCell"/>
</dbReference>
<feature type="transmembrane region" description="Helical" evidence="7">
    <location>
        <begin position="141"/>
        <end position="161"/>
    </location>
</feature>
<evidence type="ECO:0000256" key="3">
    <source>
        <dbReference type="ARBA" id="ARBA00022692"/>
    </source>
</evidence>
<evidence type="ECO:0000256" key="6">
    <source>
        <dbReference type="SAM" id="MobiDB-lite"/>
    </source>
</evidence>
<feature type="domain" description="G-protein coupled receptors family 1 profile" evidence="8">
    <location>
        <begin position="44"/>
        <end position="157"/>
    </location>
</feature>